<dbReference type="PANTHER" id="PTHR42918:SF6">
    <property type="entry name" value="ELONGATION FACTOR P--(R)-BETA-LYSINE LIGASE"/>
    <property type="match status" value="1"/>
</dbReference>
<dbReference type="GO" id="GO:0005829">
    <property type="term" value="C:cytosol"/>
    <property type="evidence" value="ECO:0007669"/>
    <property type="project" value="TreeGrafter"/>
</dbReference>
<dbReference type="InterPro" id="IPR004364">
    <property type="entry name" value="Aa-tRNA-synt_II"/>
</dbReference>
<evidence type="ECO:0000313" key="6">
    <source>
        <dbReference type="Proteomes" id="UP000285310"/>
    </source>
</evidence>
<dbReference type="EMBL" id="AYKG01000001">
    <property type="protein sequence ID" value="ROO32750.1"/>
    <property type="molecule type" value="Genomic_DNA"/>
</dbReference>
<dbReference type="Gene3D" id="3.30.930.10">
    <property type="entry name" value="Bira Bifunctional Protein, Domain 2"/>
    <property type="match status" value="1"/>
</dbReference>
<dbReference type="InterPro" id="IPR006195">
    <property type="entry name" value="aa-tRNA-synth_II"/>
</dbReference>
<sequence length="301" mass="32734">MLAERAALLATLRDEMAARGMLEVDTALLSPAAPCERALECLAVGGAGYLVPSPEHGLKRLLVETRRSLYQLGHVFRAGEVGRWHNPEFTMLEWYELGGSMQDAVDTLGTVLAAAGAPALGRQRTYRAVFTDTLALDPLTASLDDLERCADAHGVTPPEARGDRVFWLDLLMGLVVQPRLGTQGPEIVTHFPADDAVLIALDGDDARVGQRFECFWQGIELANGAKELTDPRLARQRMQREQDVRIEQGQAEPPIDERLLAAMATGLPECAGVALGVDRLLALLTGKPRLAEVIPFAWPAR</sequence>
<keyword evidence="2" id="KW-0547">Nucleotide-binding</keyword>
<evidence type="ECO:0000256" key="1">
    <source>
        <dbReference type="ARBA" id="ARBA00022598"/>
    </source>
</evidence>
<dbReference type="GO" id="GO:0005524">
    <property type="term" value="F:ATP binding"/>
    <property type="evidence" value="ECO:0007669"/>
    <property type="project" value="InterPro"/>
</dbReference>
<name>A0A423Q267_9GAMM</name>
<organism evidence="5 6">
    <name type="scientific">Salinisphaera japonica YTM-1</name>
    <dbReference type="NCBI Taxonomy" id="1209778"/>
    <lineage>
        <taxon>Bacteria</taxon>
        <taxon>Pseudomonadati</taxon>
        <taxon>Pseudomonadota</taxon>
        <taxon>Gammaproteobacteria</taxon>
        <taxon>Salinisphaerales</taxon>
        <taxon>Salinisphaeraceae</taxon>
        <taxon>Salinisphaera</taxon>
    </lineage>
</organism>
<proteinExistence type="predicted"/>
<keyword evidence="5" id="KW-0030">Aminoacyl-tRNA synthetase</keyword>
<dbReference type="FunCoup" id="A0A423Q267">
    <property type="interactions" value="81"/>
</dbReference>
<reference evidence="5 6" key="1">
    <citation type="submission" date="2013-10" db="EMBL/GenBank/DDBJ databases">
        <title>Salinisphaera japonica YTM-1 Genome Sequencing.</title>
        <authorList>
            <person name="Lai Q."/>
            <person name="Li C."/>
            <person name="Shao Z."/>
        </authorList>
    </citation>
    <scope>NUCLEOTIDE SEQUENCE [LARGE SCALE GENOMIC DNA]</scope>
    <source>
        <strain evidence="5 6">YTM-1</strain>
    </source>
</reference>
<dbReference type="PANTHER" id="PTHR42918">
    <property type="entry name" value="LYSYL-TRNA SYNTHETASE"/>
    <property type="match status" value="1"/>
</dbReference>
<evidence type="ECO:0000259" key="4">
    <source>
        <dbReference type="PROSITE" id="PS50862"/>
    </source>
</evidence>
<dbReference type="PROSITE" id="PS50862">
    <property type="entry name" value="AA_TRNA_LIGASE_II"/>
    <property type="match status" value="1"/>
</dbReference>
<feature type="domain" description="Aminoacyl-transfer RNA synthetases class-II family profile" evidence="4">
    <location>
        <begin position="1"/>
        <end position="295"/>
    </location>
</feature>
<keyword evidence="3" id="KW-0067">ATP-binding</keyword>
<keyword evidence="6" id="KW-1185">Reference proteome</keyword>
<gene>
    <name evidence="5" type="ORF">SAJA_00450</name>
</gene>
<dbReference type="InterPro" id="IPR045864">
    <property type="entry name" value="aa-tRNA-synth_II/BPL/LPL"/>
</dbReference>
<comment type="caution">
    <text evidence="5">The sequence shown here is derived from an EMBL/GenBank/DDBJ whole genome shotgun (WGS) entry which is preliminary data.</text>
</comment>
<dbReference type="AlphaFoldDB" id="A0A423Q267"/>
<dbReference type="Proteomes" id="UP000285310">
    <property type="component" value="Unassembled WGS sequence"/>
</dbReference>
<dbReference type="InParanoid" id="A0A423Q267"/>
<dbReference type="Pfam" id="PF00152">
    <property type="entry name" value="tRNA-synt_2"/>
    <property type="match status" value="1"/>
</dbReference>
<dbReference type="GO" id="GO:0006430">
    <property type="term" value="P:lysyl-tRNA aminoacylation"/>
    <property type="evidence" value="ECO:0007669"/>
    <property type="project" value="TreeGrafter"/>
</dbReference>
<dbReference type="GO" id="GO:0000049">
    <property type="term" value="F:tRNA binding"/>
    <property type="evidence" value="ECO:0007669"/>
    <property type="project" value="TreeGrafter"/>
</dbReference>
<evidence type="ECO:0000256" key="3">
    <source>
        <dbReference type="ARBA" id="ARBA00022840"/>
    </source>
</evidence>
<protein>
    <submittedName>
        <fullName evidence="5">Lysyl-tRNA synthetase</fullName>
    </submittedName>
</protein>
<dbReference type="SUPFAM" id="SSF55681">
    <property type="entry name" value="Class II aaRS and biotin synthetases"/>
    <property type="match status" value="1"/>
</dbReference>
<keyword evidence="1" id="KW-0436">Ligase</keyword>
<evidence type="ECO:0000313" key="5">
    <source>
        <dbReference type="EMBL" id="ROO32750.1"/>
    </source>
</evidence>
<dbReference type="GO" id="GO:0004824">
    <property type="term" value="F:lysine-tRNA ligase activity"/>
    <property type="evidence" value="ECO:0007669"/>
    <property type="project" value="TreeGrafter"/>
</dbReference>
<evidence type="ECO:0000256" key="2">
    <source>
        <dbReference type="ARBA" id="ARBA00022741"/>
    </source>
</evidence>
<accession>A0A423Q267</accession>